<evidence type="ECO:0000313" key="2">
    <source>
        <dbReference type="EMBL" id="OUJ74079.1"/>
    </source>
</evidence>
<feature type="domain" description="Secretion system C-terminal sorting" evidence="1">
    <location>
        <begin position="91"/>
        <end position="155"/>
    </location>
</feature>
<dbReference type="Proteomes" id="UP000194873">
    <property type="component" value="Unassembled WGS sequence"/>
</dbReference>
<dbReference type="RefSeq" id="WP_086593932.1">
    <property type="nucleotide sequence ID" value="NZ_MTSE01000004.1"/>
</dbReference>
<comment type="caution">
    <text evidence="2">The sequence shown here is derived from an EMBL/GenBank/DDBJ whole genome shotgun (WGS) entry which is preliminary data.</text>
</comment>
<proteinExistence type="predicted"/>
<keyword evidence="3" id="KW-1185">Reference proteome</keyword>
<evidence type="ECO:0000313" key="3">
    <source>
        <dbReference type="Proteomes" id="UP000194873"/>
    </source>
</evidence>
<accession>A0A243WF42</accession>
<protein>
    <recommendedName>
        <fullName evidence="1">Secretion system C-terminal sorting domain-containing protein</fullName>
    </recommendedName>
</protein>
<name>A0A243WF42_9BACT</name>
<reference evidence="2 3" key="1">
    <citation type="submission" date="2017-01" db="EMBL/GenBank/DDBJ databases">
        <title>A new Hymenobacter.</title>
        <authorList>
            <person name="Liang Y."/>
            <person name="Feng F."/>
        </authorList>
    </citation>
    <scope>NUCLEOTIDE SEQUENCE [LARGE SCALE GENOMIC DNA]</scope>
    <source>
        <strain evidence="2">MIMBbqt21</strain>
    </source>
</reference>
<gene>
    <name evidence="2" type="ORF">BXP70_10070</name>
</gene>
<organism evidence="2 3">
    <name type="scientific">Hymenobacter crusticola</name>
    <dbReference type="NCBI Taxonomy" id="1770526"/>
    <lineage>
        <taxon>Bacteria</taxon>
        <taxon>Pseudomonadati</taxon>
        <taxon>Bacteroidota</taxon>
        <taxon>Cytophagia</taxon>
        <taxon>Cytophagales</taxon>
        <taxon>Hymenobacteraceae</taxon>
        <taxon>Hymenobacter</taxon>
    </lineage>
</organism>
<dbReference type="NCBIfam" id="TIGR04183">
    <property type="entry name" value="Por_Secre_tail"/>
    <property type="match status" value="1"/>
</dbReference>
<evidence type="ECO:0000259" key="1">
    <source>
        <dbReference type="Pfam" id="PF18962"/>
    </source>
</evidence>
<dbReference type="InterPro" id="IPR026444">
    <property type="entry name" value="Secre_tail"/>
</dbReference>
<dbReference type="OrthoDB" id="885166at2"/>
<dbReference type="Pfam" id="PF18962">
    <property type="entry name" value="Por_Secre_tail"/>
    <property type="match status" value="1"/>
</dbReference>
<dbReference type="AlphaFoldDB" id="A0A243WF42"/>
<dbReference type="EMBL" id="MTSE01000004">
    <property type="protein sequence ID" value="OUJ74079.1"/>
    <property type="molecule type" value="Genomic_DNA"/>
</dbReference>
<sequence>MKHTLLVLMGLVGSHAAVSQTSQPLVVLGAAGQPFQALGGASLDWTLGEVAIAAYENPKEGQVLLEGFHRSDLNPLLSPKMGPALTKTEAFPNPFRSTLTLNLPVSPAATLVQLFDVQGRLVRSFTLAPGTASTNLDLADLPLANYVLSLRNTVTQERWTQLVQKNK</sequence>